<dbReference type="SUPFAM" id="SSF117281">
    <property type="entry name" value="Kelch motif"/>
    <property type="match status" value="1"/>
</dbReference>
<dbReference type="SMART" id="SM00256">
    <property type="entry name" value="FBOX"/>
    <property type="match status" value="1"/>
</dbReference>
<dbReference type="Gramene" id="KZN11648">
    <property type="protein sequence ID" value="KZN11648"/>
    <property type="gene ID" value="DCAR_004304"/>
</dbReference>
<dbReference type="PROSITE" id="PS50181">
    <property type="entry name" value="FBOX"/>
    <property type="match status" value="1"/>
</dbReference>
<dbReference type="Gene3D" id="1.20.1280.50">
    <property type="match status" value="1"/>
</dbReference>
<reference evidence="1" key="2">
    <citation type="submission" date="2022-03" db="EMBL/GenBank/DDBJ databases">
        <title>Draft title - Genomic analysis of global carrot germplasm unveils the trajectory of domestication and the origin of high carotenoid orange carrot.</title>
        <authorList>
            <person name="Iorizzo M."/>
            <person name="Ellison S."/>
            <person name="Senalik D."/>
            <person name="Macko-Podgorni A."/>
            <person name="Grzebelus D."/>
            <person name="Bostan H."/>
            <person name="Rolling W."/>
            <person name="Curaba J."/>
            <person name="Simon P."/>
        </authorList>
    </citation>
    <scope>NUCLEOTIDE SEQUENCE</scope>
    <source>
        <tissue evidence="1">Leaf</tissue>
    </source>
</reference>
<evidence type="ECO:0000313" key="1">
    <source>
        <dbReference type="EMBL" id="WOG85437.1"/>
    </source>
</evidence>
<dbReference type="AlphaFoldDB" id="A0A166IZ55"/>
<dbReference type="Proteomes" id="UP000077755">
    <property type="component" value="Chromosome 1"/>
</dbReference>
<organism evidence="1 2">
    <name type="scientific">Daucus carota subsp. sativus</name>
    <name type="common">Carrot</name>
    <dbReference type="NCBI Taxonomy" id="79200"/>
    <lineage>
        <taxon>Eukaryota</taxon>
        <taxon>Viridiplantae</taxon>
        <taxon>Streptophyta</taxon>
        <taxon>Embryophyta</taxon>
        <taxon>Tracheophyta</taxon>
        <taxon>Spermatophyta</taxon>
        <taxon>Magnoliopsida</taxon>
        <taxon>eudicotyledons</taxon>
        <taxon>Gunneridae</taxon>
        <taxon>Pentapetalae</taxon>
        <taxon>asterids</taxon>
        <taxon>campanulids</taxon>
        <taxon>Apiales</taxon>
        <taxon>Apiaceae</taxon>
        <taxon>Apioideae</taxon>
        <taxon>Scandiceae</taxon>
        <taxon>Daucinae</taxon>
        <taxon>Daucus</taxon>
        <taxon>Daucus sect. Daucus</taxon>
    </lineage>
</organism>
<gene>
    <name evidence="1" type="ORF">DCAR_0104626</name>
</gene>
<dbReference type="NCBIfam" id="TIGR01640">
    <property type="entry name" value="F_box_assoc_1"/>
    <property type="match status" value="1"/>
</dbReference>
<dbReference type="Pfam" id="PF08268">
    <property type="entry name" value="FBA_3"/>
    <property type="match status" value="1"/>
</dbReference>
<protein>
    <submittedName>
        <fullName evidence="1">Uncharacterized protein</fullName>
    </submittedName>
</protein>
<sequence>MVLPCELIDEVLCRLPVKYLLRFRCVSKGWCSLIDSNAFVKKHLKRALECNAGGGSIFINSGGDKFYLADLESLDDDEAVAVEVKGSLKTRLSGAVVVGAANGLVCVSKNMMNQILVINPSTRRWRKIASAPAEFPRCSCSTEISLCGFGYDDVNDDYKVVKIADCHDRGMMVIVYSLKTNSWKWIQNVPRNVDFCGYWGMFAGGALHWLATKDPNASEIVVGFDLALEQFKEIPYLVVETPTVPATGVVSDGGSLWVLEYYPDSHMDMWMMNNHSGMENENLWFKALSVEQHFVLGSFSLLKPVAFSKSGESVLLEVHISVVDRAELVWYDLKSKTVKNVKIQGIPHNFESYAYTESLVQLSKNKLLQRPSLDKPENKHQENR</sequence>
<keyword evidence="2" id="KW-1185">Reference proteome</keyword>
<dbReference type="InterPro" id="IPR015915">
    <property type="entry name" value="Kelch-typ_b-propeller"/>
</dbReference>
<name>A0A166IZ55_DAUCS</name>
<dbReference type="OMA" id="IWIMKES"/>
<dbReference type="InterPro" id="IPR050796">
    <property type="entry name" value="SCF_F-box_component"/>
</dbReference>
<dbReference type="InterPro" id="IPR036047">
    <property type="entry name" value="F-box-like_dom_sf"/>
</dbReference>
<dbReference type="EMBL" id="CP093343">
    <property type="protein sequence ID" value="WOG85437.1"/>
    <property type="molecule type" value="Genomic_DNA"/>
</dbReference>
<dbReference type="SUPFAM" id="SSF81383">
    <property type="entry name" value="F-box domain"/>
    <property type="match status" value="1"/>
</dbReference>
<dbReference type="InterPro" id="IPR017451">
    <property type="entry name" value="F-box-assoc_interact_dom"/>
</dbReference>
<dbReference type="PANTHER" id="PTHR31672">
    <property type="entry name" value="BNACNNG10540D PROTEIN"/>
    <property type="match status" value="1"/>
</dbReference>
<dbReference type="CDD" id="cd22157">
    <property type="entry name" value="F-box_AtFBW1-like"/>
    <property type="match status" value="1"/>
</dbReference>
<evidence type="ECO:0000313" key="2">
    <source>
        <dbReference type="Proteomes" id="UP000077755"/>
    </source>
</evidence>
<dbReference type="InterPro" id="IPR013187">
    <property type="entry name" value="F-box-assoc_dom_typ3"/>
</dbReference>
<dbReference type="Pfam" id="PF00646">
    <property type="entry name" value="F-box"/>
    <property type="match status" value="1"/>
</dbReference>
<dbReference type="PANTHER" id="PTHR31672:SF13">
    <property type="entry name" value="F-BOX PROTEIN CPR30-LIKE"/>
    <property type="match status" value="1"/>
</dbReference>
<dbReference type="InterPro" id="IPR001810">
    <property type="entry name" value="F-box_dom"/>
</dbReference>
<dbReference type="Gene3D" id="2.120.10.80">
    <property type="entry name" value="Kelch-type beta propeller"/>
    <property type="match status" value="1"/>
</dbReference>
<accession>A0A166IZ55</accession>
<proteinExistence type="predicted"/>
<reference evidence="1" key="1">
    <citation type="journal article" date="2016" name="Nat. Genet.">
        <title>A high-quality carrot genome assembly provides new insights into carotenoid accumulation and asterid genome evolution.</title>
        <authorList>
            <person name="Iorizzo M."/>
            <person name="Ellison S."/>
            <person name="Senalik D."/>
            <person name="Zeng P."/>
            <person name="Satapoomin P."/>
            <person name="Huang J."/>
            <person name="Bowman M."/>
            <person name="Iovene M."/>
            <person name="Sanseverino W."/>
            <person name="Cavagnaro P."/>
            <person name="Yildiz M."/>
            <person name="Macko-Podgorni A."/>
            <person name="Moranska E."/>
            <person name="Grzebelus E."/>
            <person name="Grzebelus D."/>
            <person name="Ashrafi H."/>
            <person name="Zheng Z."/>
            <person name="Cheng S."/>
            <person name="Spooner D."/>
            <person name="Van Deynze A."/>
            <person name="Simon P."/>
        </authorList>
    </citation>
    <scope>NUCLEOTIDE SEQUENCE</scope>
    <source>
        <tissue evidence="1">Leaf</tissue>
    </source>
</reference>